<dbReference type="Gene3D" id="3.30.420.10">
    <property type="entry name" value="Ribonuclease H-like superfamily/Ribonuclease H"/>
    <property type="match status" value="1"/>
</dbReference>
<feature type="domain" description="Exonuclease" evidence="3">
    <location>
        <begin position="8"/>
        <end position="160"/>
    </location>
</feature>
<dbReference type="GO" id="GO:0005634">
    <property type="term" value="C:nucleus"/>
    <property type="evidence" value="ECO:0007669"/>
    <property type="project" value="TreeGrafter"/>
</dbReference>
<dbReference type="Ensembl" id="ENSSVLT00005014419.1">
    <property type="protein sequence ID" value="ENSSVLP00005013019.1"/>
    <property type="gene ID" value="ENSSVLG00005010345.1"/>
</dbReference>
<dbReference type="PANTHER" id="PTHR12801">
    <property type="entry name" value="RNA EXONUCLEASE REXO1 / RECO3 FAMILY MEMBER-RELATED"/>
    <property type="match status" value="1"/>
</dbReference>
<dbReference type="InterPro" id="IPR036397">
    <property type="entry name" value="RNaseH_sf"/>
</dbReference>
<proteinExistence type="predicted"/>
<name>A0A8D2B9P9_SCIVU</name>
<keyword evidence="2" id="KW-0378">Hydrolase</keyword>
<dbReference type="SUPFAM" id="SSF53098">
    <property type="entry name" value="Ribonuclease H-like"/>
    <property type="match status" value="1"/>
</dbReference>
<accession>A0A8D2B9P9</accession>
<dbReference type="OrthoDB" id="16516at2759"/>
<dbReference type="InterPro" id="IPR013520">
    <property type="entry name" value="Ribonucl_H"/>
</dbReference>
<dbReference type="InterPro" id="IPR047021">
    <property type="entry name" value="REXO1/3/4-like"/>
</dbReference>
<dbReference type="InterPro" id="IPR012337">
    <property type="entry name" value="RNaseH-like_sf"/>
</dbReference>
<evidence type="ECO:0000313" key="5">
    <source>
        <dbReference type="Proteomes" id="UP000694564"/>
    </source>
</evidence>
<dbReference type="GeneTree" id="ENSGT00940000159724"/>
<reference evidence="4" key="2">
    <citation type="submission" date="2025-09" db="UniProtKB">
        <authorList>
            <consortium name="Ensembl"/>
        </authorList>
    </citation>
    <scope>IDENTIFICATION</scope>
</reference>
<evidence type="ECO:0000313" key="4">
    <source>
        <dbReference type="Ensembl" id="ENSSVLP00005013019.1"/>
    </source>
</evidence>
<reference evidence="4" key="1">
    <citation type="submission" date="2025-08" db="UniProtKB">
        <authorList>
            <consortium name="Ensembl"/>
        </authorList>
    </citation>
    <scope>IDENTIFICATION</scope>
</reference>
<keyword evidence="5" id="KW-1185">Reference proteome</keyword>
<dbReference type="GO" id="GO:0004527">
    <property type="term" value="F:exonuclease activity"/>
    <property type="evidence" value="ECO:0007669"/>
    <property type="project" value="InterPro"/>
</dbReference>
<dbReference type="GO" id="GO:0003676">
    <property type="term" value="F:nucleic acid binding"/>
    <property type="evidence" value="ECO:0007669"/>
    <property type="project" value="InterPro"/>
</dbReference>
<dbReference type="AlphaFoldDB" id="A0A8D2B9P9"/>
<dbReference type="Pfam" id="PF00929">
    <property type="entry name" value="RNase_T"/>
    <property type="match status" value="1"/>
</dbReference>
<dbReference type="Proteomes" id="UP000694564">
    <property type="component" value="Chromosome 6"/>
</dbReference>
<evidence type="ECO:0000256" key="1">
    <source>
        <dbReference type="ARBA" id="ARBA00022722"/>
    </source>
</evidence>
<protein>
    <recommendedName>
        <fullName evidence="3">Exonuclease domain-containing protein</fullName>
    </recommendedName>
</protein>
<organism evidence="4 5">
    <name type="scientific">Sciurus vulgaris</name>
    <name type="common">Eurasian red squirrel</name>
    <dbReference type="NCBI Taxonomy" id="55149"/>
    <lineage>
        <taxon>Eukaryota</taxon>
        <taxon>Metazoa</taxon>
        <taxon>Chordata</taxon>
        <taxon>Craniata</taxon>
        <taxon>Vertebrata</taxon>
        <taxon>Euteleostomi</taxon>
        <taxon>Mammalia</taxon>
        <taxon>Eutheria</taxon>
        <taxon>Euarchontoglires</taxon>
        <taxon>Glires</taxon>
        <taxon>Rodentia</taxon>
        <taxon>Sciuromorpha</taxon>
        <taxon>Sciuridae</taxon>
        <taxon>Sciurinae</taxon>
        <taxon>Sciurini</taxon>
        <taxon>Sciurus</taxon>
    </lineage>
</organism>
<keyword evidence="1" id="KW-0540">Nuclease</keyword>
<dbReference type="SMART" id="SM00479">
    <property type="entry name" value="EXOIII"/>
    <property type="match status" value="1"/>
</dbReference>
<sequence length="168" mass="18794">AGGVPEWKMVALDCEMVGRGPKGHVSSMARCSIVNYDGDVLYDEYIFPPCHIVYYQTKWSGICKKRMENATPFKIAWSQILKIILGKIVVGHAIHNDFKALQYFQPKSFTGDISQITPPQLESQLPGECHRVSEAPHQAAATSRHTDRERWTFLCGRCPGHHGAIQVG</sequence>
<dbReference type="PANTHER" id="PTHR12801:SF78">
    <property type="entry name" value="INTERFERON-STIMULATED 20 KDA EXONUCLEASE-LIKE 2"/>
    <property type="match status" value="1"/>
</dbReference>
<evidence type="ECO:0000259" key="3">
    <source>
        <dbReference type="SMART" id="SM00479"/>
    </source>
</evidence>
<evidence type="ECO:0000256" key="2">
    <source>
        <dbReference type="ARBA" id="ARBA00022801"/>
    </source>
</evidence>